<evidence type="ECO:0000313" key="1">
    <source>
        <dbReference type="EMBL" id="MCP1168595.1"/>
    </source>
</evidence>
<dbReference type="RefSeq" id="WP_253331543.1">
    <property type="nucleotide sequence ID" value="NZ_JAMYXC010000129.1"/>
</dbReference>
<dbReference type="InterPro" id="IPR029063">
    <property type="entry name" value="SAM-dependent_MTases_sf"/>
</dbReference>
<organism evidence="1 2">
    <name type="scientific">Limimaricola litoreus</name>
    <dbReference type="NCBI Taxonomy" id="2955316"/>
    <lineage>
        <taxon>Bacteria</taxon>
        <taxon>Pseudomonadati</taxon>
        <taxon>Pseudomonadota</taxon>
        <taxon>Alphaproteobacteria</taxon>
        <taxon>Rhodobacterales</taxon>
        <taxon>Paracoccaceae</taxon>
        <taxon>Limimaricola</taxon>
    </lineage>
</organism>
<proteinExistence type="predicted"/>
<sequence>MTTPTTTRPFFDTTVSIAEGCLRQLEAICPLEAFDTIIDPAAGPGALSTSLRNRVALDIAPRPAGLCVADFATWTPDCNYDRVLVVGAAAFGRNGKSAVDFFNAAAGYADTIALLLPRSVRKASQQNRLDPMFQLIHDEDIVGLITGEVGKERNVPCVFQVWQRCVTPRPKIMQPKSHPDFVFSGRSDADLAVQRVGANAGRIKPVAEAGSASSHYYLKATDGCADELRACLATIDFDLLRYQVAGIPSVSKGDLVALYEAARVATGKAPAIAEEATASAMPTSTRPAMFDLPSPGMRLFMQFVDGEADWDFGTRAAGPLRRDEFLVRLPEMGTH</sequence>
<name>A0A9X2FR44_9RHOB</name>
<dbReference type="Proteomes" id="UP001139477">
    <property type="component" value="Unassembled WGS sequence"/>
</dbReference>
<comment type="caution">
    <text evidence="1">The sequence shown here is derived from an EMBL/GenBank/DDBJ whole genome shotgun (WGS) entry which is preliminary data.</text>
</comment>
<protein>
    <recommendedName>
        <fullName evidence="3">SAM-dependent methyltransferase</fullName>
    </recommendedName>
</protein>
<dbReference type="SUPFAM" id="SSF53335">
    <property type="entry name" value="S-adenosyl-L-methionine-dependent methyltransferases"/>
    <property type="match status" value="1"/>
</dbReference>
<accession>A0A9X2FR44</accession>
<reference evidence="1" key="1">
    <citation type="submission" date="2022-06" db="EMBL/GenBank/DDBJ databases">
        <title>Limimaricola sediminis sp. nov., isolated from an intertidal sediment.</title>
        <authorList>
            <person name="Shao X."/>
        </authorList>
    </citation>
    <scope>NUCLEOTIDE SEQUENCE</scope>
    <source>
        <strain evidence="1">ASW11-118</strain>
    </source>
</reference>
<dbReference type="AlphaFoldDB" id="A0A9X2FR44"/>
<gene>
    <name evidence="1" type="ORF">NHG85_08670</name>
</gene>
<keyword evidence="2" id="KW-1185">Reference proteome</keyword>
<dbReference type="EMBL" id="JAMYXC010000129">
    <property type="protein sequence ID" value="MCP1168595.1"/>
    <property type="molecule type" value="Genomic_DNA"/>
</dbReference>
<evidence type="ECO:0008006" key="3">
    <source>
        <dbReference type="Google" id="ProtNLM"/>
    </source>
</evidence>
<evidence type="ECO:0000313" key="2">
    <source>
        <dbReference type="Proteomes" id="UP001139477"/>
    </source>
</evidence>